<dbReference type="InterPro" id="IPR046474">
    <property type="entry name" value="DUF6795"/>
</dbReference>
<evidence type="ECO:0000259" key="1">
    <source>
        <dbReference type="Pfam" id="PF20598"/>
    </source>
</evidence>
<reference evidence="2 3" key="1">
    <citation type="journal article" date="2009" name="PLoS ONE">
        <title>The complete genome of Teredinibacter turnerae T7901: an intracellular endosymbiont of marine wood-boring bivalves (shipworms).</title>
        <authorList>
            <person name="Yang J.C."/>
            <person name="Madupu R."/>
            <person name="Durkin A.S."/>
            <person name="Ekborg N.A."/>
            <person name="Pedamallu C.S."/>
            <person name="Hostetler J.B."/>
            <person name="Radune D."/>
            <person name="Toms B.S."/>
            <person name="Henrissat B."/>
            <person name="Coutinho P.M."/>
            <person name="Schwarz S."/>
            <person name="Field L."/>
            <person name="Trindade-Silva A.E."/>
            <person name="Soares C.A.G."/>
            <person name="Elshahawi S."/>
            <person name="Hanora A."/>
            <person name="Schmidt E.W."/>
            <person name="Haygood M.G."/>
            <person name="Posfai J."/>
            <person name="Benner J."/>
            <person name="Madinger C."/>
            <person name="Nove J."/>
            <person name="Anton B."/>
            <person name="Chaudhary K."/>
            <person name="Foster J."/>
            <person name="Holman A."/>
            <person name="Kumar S."/>
            <person name="Lessard P.A."/>
            <person name="Luyten Y.A."/>
            <person name="Slatko B."/>
            <person name="Wood N."/>
            <person name="Wu B."/>
            <person name="Teplitski M."/>
            <person name="Mougous J.D."/>
            <person name="Ward N."/>
            <person name="Eisen J.A."/>
            <person name="Badger J.H."/>
            <person name="Distel D.L."/>
        </authorList>
    </citation>
    <scope>NUCLEOTIDE SEQUENCE [LARGE SCALE GENOMIC DNA]</scope>
    <source>
        <strain evidence="3">ATCC 39867 / T7901</strain>
    </source>
</reference>
<dbReference type="HOGENOM" id="CLU_129909_0_0_6"/>
<dbReference type="KEGG" id="ttu:TERTU_1684"/>
<accession>C5BU27</accession>
<dbReference type="Pfam" id="PF20598">
    <property type="entry name" value="DUF6795"/>
    <property type="match status" value="1"/>
</dbReference>
<dbReference type="OrthoDB" id="7067959at2"/>
<dbReference type="EMBL" id="CP001614">
    <property type="protein sequence ID" value="ACR12122.1"/>
    <property type="molecule type" value="Genomic_DNA"/>
</dbReference>
<gene>
    <name evidence="2" type="ordered locus">TERTU_1684</name>
</gene>
<evidence type="ECO:0000313" key="2">
    <source>
        <dbReference type="EMBL" id="ACR12122.1"/>
    </source>
</evidence>
<name>C5BU27_TERTT</name>
<evidence type="ECO:0000313" key="3">
    <source>
        <dbReference type="Proteomes" id="UP000009080"/>
    </source>
</evidence>
<dbReference type="RefSeq" id="WP_015818234.1">
    <property type="nucleotide sequence ID" value="NC_012997.1"/>
</dbReference>
<dbReference type="eggNOG" id="ENOG5032TPS">
    <property type="taxonomic scope" value="Bacteria"/>
</dbReference>
<feature type="domain" description="DUF6795" evidence="1">
    <location>
        <begin position="37"/>
        <end position="142"/>
    </location>
</feature>
<sequence length="177" mass="19544">MNKKSPLIAILLIFLLLRESYAMSTNKFATDCLFSSISGVITQNGVPVVGATLKRSASKAHTSGEIVDEVTTDDKGYFSMPALYERNVIARVLPMEFAISQKIVLTYNGNEYDMWTGVKRKREENAEANGAPLIVQCDLTNERKLKQVNGNPIFSICTWGAEEDAALDIPPPEPDDE</sequence>
<dbReference type="Proteomes" id="UP000009080">
    <property type="component" value="Chromosome"/>
</dbReference>
<dbReference type="AlphaFoldDB" id="C5BU27"/>
<proteinExistence type="predicted"/>
<keyword evidence="3" id="KW-1185">Reference proteome</keyword>
<dbReference type="STRING" id="377629.TERTU_1684"/>
<protein>
    <recommendedName>
        <fullName evidence="1">DUF6795 domain-containing protein</fullName>
    </recommendedName>
</protein>
<organism evidence="2 3">
    <name type="scientific">Teredinibacter turnerae (strain ATCC 39867 / T7901)</name>
    <dbReference type="NCBI Taxonomy" id="377629"/>
    <lineage>
        <taxon>Bacteria</taxon>
        <taxon>Pseudomonadati</taxon>
        <taxon>Pseudomonadota</taxon>
        <taxon>Gammaproteobacteria</taxon>
        <taxon>Cellvibrionales</taxon>
        <taxon>Cellvibrionaceae</taxon>
        <taxon>Teredinibacter</taxon>
    </lineage>
</organism>